<dbReference type="VEuPathDB" id="VectorBase:GPAI002839"/>
<evidence type="ECO:0000256" key="6">
    <source>
        <dbReference type="ARBA" id="ARBA00022676"/>
    </source>
</evidence>
<dbReference type="Pfam" id="PF04922">
    <property type="entry name" value="DIE2_ALG10"/>
    <property type="match status" value="1"/>
</dbReference>
<dbReference type="GO" id="GO:0005789">
    <property type="term" value="C:endoplasmic reticulum membrane"/>
    <property type="evidence" value="ECO:0007669"/>
    <property type="project" value="UniProtKB-SubCell"/>
</dbReference>
<keyword evidence="11 14" id="KW-0472">Membrane</keyword>
<feature type="transmembrane region" description="Helical" evidence="14">
    <location>
        <begin position="255"/>
        <end position="275"/>
    </location>
</feature>
<dbReference type="EC" id="2.4.1.256" evidence="4 14"/>
<comment type="subcellular location">
    <subcellularLocation>
        <location evidence="1">Endoplasmic reticulum membrane</location>
        <topology evidence="1">Multi-pass membrane protein</topology>
    </subcellularLocation>
</comment>
<feature type="transmembrane region" description="Helical" evidence="14">
    <location>
        <begin position="329"/>
        <end position="350"/>
    </location>
</feature>
<evidence type="ECO:0000313" key="16">
    <source>
        <dbReference type="Proteomes" id="UP000092445"/>
    </source>
</evidence>
<dbReference type="Proteomes" id="UP000092445">
    <property type="component" value="Unassembled WGS sequence"/>
</dbReference>
<evidence type="ECO:0000256" key="2">
    <source>
        <dbReference type="ARBA" id="ARBA00004922"/>
    </source>
</evidence>
<sequence>MRPRINVLKISVGVMVLPNRKLLGAMNDFLWSLTLCLLFLIYSLPLFVRVYATTQMVIDEEFHLKQGLHFCNKRFDVWDNKITTFPGLYLFSLILYPFNFCSVLGLRLISLVAAAVNVVLFYMIRRAQLEKFRIGNNTMAALEAFTIAALPPLYFFSHLYYTDTLSLTMVLVFYLYWQKGDHLQAAVFAAASVLLRQTNVIWVGMACACTALDIIVSDYACFKKIPRRTVNILQAKLWLELFKNFKLFFKCVWDVLKQCSFYIIIILPFVGFVFLNKSIVLGDKRAHVAALHVPQLFYFAAFTCIFAITNTSQKIEIALRTILHRKFSFVCLLIISLIIIKYNTLVHPYLLADNRHYTFYIWQRFYGRYIWFKYAMCPIYVICLTIIHQSIEHLNRNFTIMFYIAVFLSLCFQRLLEVRYFLIPFVLFRLHIKPNIRSRIPQWLELSIYVAINALTFYIFFTKEIRWKDYKEPQRIIW</sequence>
<dbReference type="InterPro" id="IPR016900">
    <property type="entry name" value="Alg10"/>
</dbReference>
<name>A0A1A9Z3K2_GLOPL</name>
<dbReference type="GO" id="GO:0006488">
    <property type="term" value="P:dolichol-linked oligosaccharide biosynthetic process"/>
    <property type="evidence" value="ECO:0007669"/>
    <property type="project" value="UniProtKB-UniRule"/>
</dbReference>
<feature type="transmembrane region" description="Helical" evidence="14">
    <location>
        <begin position="287"/>
        <end position="308"/>
    </location>
</feature>
<reference evidence="16" key="1">
    <citation type="submission" date="2014-03" db="EMBL/GenBank/DDBJ databases">
        <authorList>
            <person name="Aksoy S."/>
            <person name="Warren W."/>
            <person name="Wilson R.K."/>
        </authorList>
    </citation>
    <scope>NUCLEOTIDE SEQUENCE [LARGE SCALE GENOMIC DNA]</scope>
    <source>
        <strain evidence="16">IAEA</strain>
    </source>
</reference>
<comment type="pathway">
    <text evidence="2">Protein modification; protein glycosylation.</text>
</comment>
<reference evidence="15" key="2">
    <citation type="submission" date="2020-05" db="UniProtKB">
        <authorList>
            <consortium name="EnsemblMetazoa"/>
        </authorList>
    </citation>
    <scope>IDENTIFICATION</scope>
    <source>
        <strain evidence="15">IAEA</strain>
    </source>
</reference>
<feature type="transmembrane region" description="Helical" evidence="14">
    <location>
        <begin position="400"/>
        <end position="423"/>
    </location>
</feature>
<dbReference type="PIRSF" id="PIRSF028810">
    <property type="entry name" value="Alpha1_2_glucosyltferase_Alg10"/>
    <property type="match status" value="1"/>
</dbReference>
<keyword evidence="9" id="KW-0256">Endoplasmic reticulum</keyword>
<evidence type="ECO:0000256" key="1">
    <source>
        <dbReference type="ARBA" id="ARBA00004477"/>
    </source>
</evidence>
<keyword evidence="6 14" id="KW-0328">Glycosyltransferase</keyword>
<protein>
    <recommendedName>
        <fullName evidence="5 14">Dol-P-Glc:Glc(2)Man(9)GlcNAc(2)-PP-Dol alpha-1,2-glucosyltransferase</fullName>
        <ecNumber evidence="4 14">2.4.1.256</ecNumber>
    </recommendedName>
</protein>
<evidence type="ECO:0000256" key="14">
    <source>
        <dbReference type="PIRNR" id="PIRNR028810"/>
    </source>
</evidence>
<dbReference type="STRING" id="7398.A0A1A9Z3K2"/>
<keyword evidence="16" id="KW-1185">Reference proteome</keyword>
<evidence type="ECO:0000256" key="5">
    <source>
        <dbReference type="ARBA" id="ARBA00018512"/>
    </source>
</evidence>
<evidence type="ECO:0000256" key="12">
    <source>
        <dbReference type="ARBA" id="ARBA00044727"/>
    </source>
</evidence>
<evidence type="ECO:0000256" key="9">
    <source>
        <dbReference type="ARBA" id="ARBA00022824"/>
    </source>
</evidence>
<dbReference type="GO" id="GO:0106073">
    <property type="term" value="F:dolichyl pyrophosphate Glc2Man9GlcNAc2 alpha-1,2-glucosyltransferase activity"/>
    <property type="evidence" value="ECO:0007669"/>
    <property type="project" value="UniProtKB-UniRule"/>
</dbReference>
<evidence type="ECO:0000256" key="13">
    <source>
        <dbReference type="ARBA" id="ARBA00048064"/>
    </source>
</evidence>
<proteinExistence type="inferred from homology"/>
<organism evidence="15 16">
    <name type="scientific">Glossina pallidipes</name>
    <name type="common">Tsetse fly</name>
    <dbReference type="NCBI Taxonomy" id="7398"/>
    <lineage>
        <taxon>Eukaryota</taxon>
        <taxon>Metazoa</taxon>
        <taxon>Ecdysozoa</taxon>
        <taxon>Arthropoda</taxon>
        <taxon>Hexapoda</taxon>
        <taxon>Insecta</taxon>
        <taxon>Pterygota</taxon>
        <taxon>Neoptera</taxon>
        <taxon>Endopterygota</taxon>
        <taxon>Diptera</taxon>
        <taxon>Brachycera</taxon>
        <taxon>Muscomorpha</taxon>
        <taxon>Hippoboscoidea</taxon>
        <taxon>Glossinidae</taxon>
        <taxon>Glossina</taxon>
    </lineage>
</organism>
<dbReference type="AlphaFoldDB" id="A0A1A9Z3K2"/>
<comment type="catalytic activity">
    <reaction evidence="13">
        <text>an alpha-D-Glc-(1-&gt;3)-alpha-D-Glc-(1-&gt;3)-alpha-D-Man-(1-&gt;2)-alpha-D-Man-(1-&gt;2)-alpha-D-Man-(1-&gt;3)-[alpha-D-Man-(1-&gt;2)-alpha-D-Man-(1-&gt;3)-[alpha-D-Man-(1-&gt;2)-alpha-D-Man-(1-&gt;6)]-alpha-D-Man-(1-&gt;6)]-beta-D-Man-(1-&gt;4)-beta-D-GlcNAc-(1-&gt;4)-alpha-D-GlcNAc-diphospho-di-trans,poly-cis-dolichol + a di-trans,poly-cis-dolichyl beta-D-glucosyl phosphate = a alpha-D-Glc-(1-&gt;2)-alpha-D-Glc-(1-&gt;3)-alpha-D-Glc-(1-&gt;3)-alpha-D-Man-(1-&gt;2)-alpha-D-Man-(1-&gt;2)-alpha-D-Man-(1-&gt;3)-[alpha-D-Man-(1-&gt;2)-alpha-D-Man-(1-&gt;3)-[alpha-D-Man-(1-&gt;2)-alpha-D-Man-(1-&gt;6)]-alpha-D-Man-(1-&gt;6)]-beta-D-Man-(1-&gt;4)-beta-D-GlcNAc-(1-&gt;4)-alpha-D-GlcNAc-diphospho-di-trans,poly-cis-dolichol + a di-trans,poly-cis-dolichyl phosphate + H(+)</text>
        <dbReference type="Rhea" id="RHEA:29543"/>
        <dbReference type="Rhea" id="RHEA-COMP:19498"/>
        <dbReference type="Rhea" id="RHEA-COMP:19502"/>
        <dbReference type="Rhea" id="RHEA-COMP:19512"/>
        <dbReference type="Rhea" id="RHEA-COMP:19522"/>
        <dbReference type="ChEBI" id="CHEBI:15378"/>
        <dbReference type="ChEBI" id="CHEBI:57525"/>
        <dbReference type="ChEBI" id="CHEBI:57683"/>
        <dbReference type="ChEBI" id="CHEBI:132522"/>
        <dbReference type="ChEBI" id="CHEBI:132523"/>
        <dbReference type="EC" id="2.4.1.256"/>
    </reaction>
    <physiologicalReaction direction="left-to-right" evidence="13">
        <dbReference type="Rhea" id="RHEA:29544"/>
    </physiologicalReaction>
</comment>
<evidence type="ECO:0000313" key="15">
    <source>
        <dbReference type="EnsemblMetazoa" id="GPAI002839-PA"/>
    </source>
</evidence>
<comment type="similarity">
    <text evidence="3 14">Belongs to the ALG10 glucosyltransferase family.</text>
</comment>
<keyword evidence="8 14" id="KW-0812">Transmembrane</keyword>
<dbReference type="EnsemblMetazoa" id="GPAI002839-RA">
    <property type="protein sequence ID" value="GPAI002839-PA"/>
    <property type="gene ID" value="GPAI002839"/>
</dbReference>
<evidence type="ECO:0000256" key="4">
    <source>
        <dbReference type="ARBA" id="ARBA00011967"/>
    </source>
</evidence>
<evidence type="ECO:0000256" key="7">
    <source>
        <dbReference type="ARBA" id="ARBA00022679"/>
    </source>
</evidence>
<evidence type="ECO:0000256" key="3">
    <source>
        <dbReference type="ARBA" id="ARBA00010600"/>
    </source>
</evidence>
<feature type="transmembrane region" description="Helical" evidence="14">
    <location>
        <begin position="443"/>
        <end position="461"/>
    </location>
</feature>
<evidence type="ECO:0000256" key="10">
    <source>
        <dbReference type="ARBA" id="ARBA00022989"/>
    </source>
</evidence>
<dbReference type="PANTHER" id="PTHR12989:SF10">
    <property type="entry name" value="DOL-P-GLC:GLC(2)MAN(9)GLCNAC(2)-PP-DOL ALPHA-1,2-GLUCOSYLTRANSFERASE-RELATED"/>
    <property type="match status" value="1"/>
</dbReference>
<accession>A0A1A9Z3K2</accession>
<keyword evidence="7" id="KW-0808">Transferase</keyword>
<keyword evidence="10 14" id="KW-1133">Transmembrane helix</keyword>
<comment type="caution">
    <text evidence="14">Lacks conserved residue(s) required for the propagation of feature annotation.</text>
</comment>
<feature type="transmembrane region" description="Helical" evidence="14">
    <location>
        <begin position="136"/>
        <end position="154"/>
    </location>
</feature>
<feature type="transmembrane region" description="Helical" evidence="14">
    <location>
        <begin position="370"/>
        <end position="388"/>
    </location>
</feature>
<comment type="function">
    <text evidence="12">Dol-P-Glc:Glc(2)Man(9)GlcNAc(2)-PP-Dol alpha-1,2-glucosyltransferase that operates in the biosynthetic pathway of dolichol-linked oligosaccharides, the glycan precursors employed in protein asparagine (N)-glycosylation. The assembly of dolichol-linked oligosaccharides begins on the cytosolic side of the endoplasmic reticulum membrane and finishes in its lumen. The sequential addition of sugars to dolichol pyrophosphate produces dolichol-linked oligosaccharides containing fourteen sugars, including two GlcNAcs, nine mannoses and three glucoses. Once assembled, the oligosaccharide is transferred from the lipid to nascent proteins by oligosaccharyltransferases. In the lumen of the endoplasmic reticulum, adds the third and last glucose residue from dolichyl phosphate glucose (Dol-P-Glc) onto the lipid-linked oligosaccharide intermediate Glc(2)Man(9)GlcNAc(2)-PP-Dol to produce Glc(3)Man(9)GlcNAc(2)-PP-Dol.</text>
</comment>
<feature type="transmembrane region" description="Helical" evidence="14">
    <location>
        <begin position="104"/>
        <end position="124"/>
    </location>
</feature>
<evidence type="ECO:0000256" key="11">
    <source>
        <dbReference type="ARBA" id="ARBA00023136"/>
    </source>
</evidence>
<feature type="transmembrane region" description="Helical" evidence="14">
    <location>
        <begin position="29"/>
        <end position="48"/>
    </location>
</feature>
<dbReference type="PANTHER" id="PTHR12989">
    <property type="entry name" value="ALPHA-1,2-GLUCOSYLTRANSFERASE ALG10"/>
    <property type="match status" value="1"/>
</dbReference>
<evidence type="ECO:0000256" key="8">
    <source>
        <dbReference type="ARBA" id="ARBA00022692"/>
    </source>
</evidence>